<reference evidence="3" key="1">
    <citation type="journal article" date="2017" name="Nat. Ecol. Evol.">
        <title>Genome expansion and lineage-specific genetic innovations in the forest pathogenic fungi Armillaria.</title>
        <authorList>
            <person name="Sipos G."/>
            <person name="Prasanna A.N."/>
            <person name="Walter M.C."/>
            <person name="O'Connor E."/>
            <person name="Balint B."/>
            <person name="Krizsan K."/>
            <person name="Kiss B."/>
            <person name="Hess J."/>
            <person name="Varga T."/>
            <person name="Slot J."/>
            <person name="Riley R."/>
            <person name="Boka B."/>
            <person name="Rigling D."/>
            <person name="Barry K."/>
            <person name="Lee J."/>
            <person name="Mihaltcheva S."/>
            <person name="LaButti K."/>
            <person name="Lipzen A."/>
            <person name="Waldron R."/>
            <person name="Moloney N.M."/>
            <person name="Sperisen C."/>
            <person name="Kredics L."/>
            <person name="Vagvoelgyi C."/>
            <person name="Patrignani A."/>
            <person name="Fitzpatrick D."/>
            <person name="Nagy I."/>
            <person name="Doyle S."/>
            <person name="Anderson J.B."/>
            <person name="Grigoriev I.V."/>
            <person name="Gueldener U."/>
            <person name="Muensterkoetter M."/>
            <person name="Nagy L.G."/>
        </authorList>
    </citation>
    <scope>NUCLEOTIDE SEQUENCE [LARGE SCALE GENOMIC DNA]</scope>
    <source>
        <strain evidence="3">C18/9</strain>
    </source>
</reference>
<feature type="compositionally biased region" description="Low complexity" evidence="1">
    <location>
        <begin position="1"/>
        <end position="18"/>
    </location>
</feature>
<feature type="region of interest" description="Disordered" evidence="1">
    <location>
        <begin position="1"/>
        <end position="44"/>
    </location>
</feature>
<gene>
    <name evidence="2" type="ORF">ARMOST_14466</name>
</gene>
<keyword evidence="3" id="KW-1185">Reference proteome</keyword>
<proteinExistence type="predicted"/>
<evidence type="ECO:0000256" key="1">
    <source>
        <dbReference type="SAM" id="MobiDB-lite"/>
    </source>
</evidence>
<protein>
    <submittedName>
        <fullName evidence="2">Uncharacterized protein</fullName>
    </submittedName>
</protein>
<dbReference type="EMBL" id="FUEG01000013">
    <property type="protein sequence ID" value="SJL11065.1"/>
    <property type="molecule type" value="Genomic_DNA"/>
</dbReference>
<evidence type="ECO:0000313" key="3">
    <source>
        <dbReference type="Proteomes" id="UP000219338"/>
    </source>
</evidence>
<sequence>MAAYSESTEVSTEVTGVTRMPVSSSTKSVCGARPRQRGRRTARQGVEALTTTINTDTVSIVTIRNVKFINNLARFSDVHPVLPHSSRPWFGEKFSDIKVHGITANEHNYKCAVSQKPYSTHLSRS</sequence>
<dbReference type="Proteomes" id="UP000219338">
    <property type="component" value="Unassembled WGS sequence"/>
</dbReference>
<accession>A0A284RQV0</accession>
<name>A0A284RQV0_ARMOS</name>
<organism evidence="2 3">
    <name type="scientific">Armillaria ostoyae</name>
    <name type="common">Armillaria root rot fungus</name>
    <dbReference type="NCBI Taxonomy" id="47428"/>
    <lineage>
        <taxon>Eukaryota</taxon>
        <taxon>Fungi</taxon>
        <taxon>Dikarya</taxon>
        <taxon>Basidiomycota</taxon>
        <taxon>Agaricomycotina</taxon>
        <taxon>Agaricomycetes</taxon>
        <taxon>Agaricomycetidae</taxon>
        <taxon>Agaricales</taxon>
        <taxon>Marasmiineae</taxon>
        <taxon>Physalacriaceae</taxon>
        <taxon>Armillaria</taxon>
    </lineage>
</organism>
<evidence type="ECO:0000313" key="2">
    <source>
        <dbReference type="EMBL" id="SJL11065.1"/>
    </source>
</evidence>
<dbReference type="AlphaFoldDB" id="A0A284RQV0"/>